<dbReference type="OMA" id="MQKEWPT"/>
<keyword evidence="2" id="KW-1015">Disulfide bond</keyword>
<dbReference type="InterPro" id="IPR036430">
    <property type="entry name" value="RNase_T2-like_sf"/>
</dbReference>
<evidence type="ECO:0000313" key="6">
    <source>
        <dbReference type="Proteomes" id="UP000494040"/>
    </source>
</evidence>
<evidence type="ECO:0000256" key="2">
    <source>
        <dbReference type="ARBA" id="ARBA00023157"/>
    </source>
</evidence>
<dbReference type="GO" id="GO:0033897">
    <property type="term" value="F:ribonuclease T2 activity"/>
    <property type="evidence" value="ECO:0007669"/>
    <property type="project" value="InterPro"/>
</dbReference>
<evidence type="ECO:0000256" key="1">
    <source>
        <dbReference type="ARBA" id="ARBA00007469"/>
    </source>
</evidence>
<dbReference type="PANTHER" id="PTHR11240">
    <property type="entry name" value="RIBONUCLEASE T2"/>
    <property type="match status" value="1"/>
</dbReference>
<dbReference type="EnsemblMetazoa" id="XM_014400064.2">
    <property type="protein sequence ID" value="XP_014255550.1"/>
    <property type="gene ID" value="LOC106670062"/>
</dbReference>
<dbReference type="InterPro" id="IPR033697">
    <property type="entry name" value="Ribonuclease_T2_eukaryotic"/>
</dbReference>
<comment type="similarity">
    <text evidence="1 4">Belongs to the RNase T2 family.</text>
</comment>
<evidence type="ECO:0000256" key="4">
    <source>
        <dbReference type="RuleBase" id="RU004328"/>
    </source>
</evidence>
<accession>A0A8I6S3M6</accession>
<dbReference type="EnsemblMetazoa" id="XM_014400066.2">
    <property type="protein sequence ID" value="XP_014255552.1"/>
    <property type="gene ID" value="LOC106670062"/>
</dbReference>
<dbReference type="EnsemblMetazoa" id="XM_014400062.2">
    <property type="protein sequence ID" value="XP_014255548.1"/>
    <property type="gene ID" value="LOC106670062"/>
</dbReference>
<dbReference type="KEGG" id="clec:106670062"/>
<feature type="active site" evidence="3">
    <location>
        <position position="139"/>
    </location>
</feature>
<sequence length="292" mass="33852">MNSNMMRVVAIRPPTYLLPISLLLFFTCTLSNRHLIPTVHATDWDVLIFTQNWPVSVCLSWEIKGKNHTCLPTQSNSFWTIHGIWPTKFGTIGPTFCNTSNHFNPQGIYGIEKELENVWAPIEKHKNKYAFWKHEWEKHGTCAAKLEEFSTEFDYFRKGIQWHKEYDMVKILDKAGVIPGKSQNITEVWNSVKQVLGKNPFLSCFTHPSTKTAYLLEVRICFDKNLTLVNCDGIKKRCGKKCGENNLIECPTTKLVEFPLAYPYPPPAFANQKRHYLFDILRFLQLVSWMTS</sequence>
<dbReference type="OrthoDB" id="435754at2759"/>
<dbReference type="GO" id="GO:0003723">
    <property type="term" value="F:RNA binding"/>
    <property type="evidence" value="ECO:0007669"/>
    <property type="project" value="InterPro"/>
</dbReference>
<organism evidence="5 6">
    <name type="scientific">Cimex lectularius</name>
    <name type="common">Bed bug</name>
    <name type="synonym">Acanthia lectularia</name>
    <dbReference type="NCBI Taxonomy" id="79782"/>
    <lineage>
        <taxon>Eukaryota</taxon>
        <taxon>Metazoa</taxon>
        <taxon>Ecdysozoa</taxon>
        <taxon>Arthropoda</taxon>
        <taxon>Hexapoda</taxon>
        <taxon>Insecta</taxon>
        <taxon>Pterygota</taxon>
        <taxon>Neoptera</taxon>
        <taxon>Paraneoptera</taxon>
        <taxon>Hemiptera</taxon>
        <taxon>Heteroptera</taxon>
        <taxon>Panheteroptera</taxon>
        <taxon>Cimicomorpha</taxon>
        <taxon>Cimicidae</taxon>
        <taxon>Cimex</taxon>
    </lineage>
</organism>
<dbReference type="SUPFAM" id="SSF55895">
    <property type="entry name" value="Ribonuclease Rh-like"/>
    <property type="match status" value="1"/>
</dbReference>
<dbReference type="EnsemblMetazoa" id="XM_014400063.2">
    <property type="protein sequence ID" value="XP_014255549.1"/>
    <property type="gene ID" value="LOC106670062"/>
</dbReference>
<feature type="active site" evidence="3">
    <location>
        <position position="135"/>
    </location>
</feature>
<dbReference type="Gene3D" id="3.90.730.10">
    <property type="entry name" value="Ribonuclease T2-like"/>
    <property type="match status" value="1"/>
</dbReference>
<reference evidence="5" key="1">
    <citation type="submission" date="2022-01" db="UniProtKB">
        <authorList>
            <consortium name="EnsemblMetazoa"/>
        </authorList>
    </citation>
    <scope>IDENTIFICATION</scope>
</reference>
<evidence type="ECO:0000313" key="5">
    <source>
        <dbReference type="EnsemblMetazoa" id="XP_014255550.1"/>
    </source>
</evidence>
<dbReference type="PANTHER" id="PTHR11240:SF22">
    <property type="entry name" value="RIBONUCLEASE T2"/>
    <property type="match status" value="1"/>
</dbReference>
<dbReference type="Proteomes" id="UP000494040">
    <property type="component" value="Unassembled WGS sequence"/>
</dbReference>
<dbReference type="InterPro" id="IPR033130">
    <property type="entry name" value="RNase_T2_His_AS_2"/>
</dbReference>
<gene>
    <name evidence="5" type="primary">106670062</name>
</gene>
<dbReference type="InterPro" id="IPR001568">
    <property type="entry name" value="RNase_T2-like"/>
</dbReference>
<dbReference type="PROSITE" id="PS00531">
    <property type="entry name" value="RNASE_T2_2"/>
    <property type="match status" value="1"/>
</dbReference>
<feature type="active site" evidence="3">
    <location>
        <position position="82"/>
    </location>
</feature>
<name>A0A8I6S3M6_CIMLE</name>
<evidence type="ECO:0000256" key="3">
    <source>
        <dbReference type="PIRSR" id="PIRSR633697-1"/>
    </source>
</evidence>
<proteinExistence type="inferred from homology"/>
<dbReference type="AlphaFoldDB" id="A0A8I6S3M6"/>
<keyword evidence="6" id="KW-1185">Reference proteome</keyword>
<dbReference type="GO" id="GO:0006401">
    <property type="term" value="P:RNA catabolic process"/>
    <property type="evidence" value="ECO:0007669"/>
    <property type="project" value="TreeGrafter"/>
</dbReference>
<dbReference type="CDD" id="cd01061">
    <property type="entry name" value="RNase_T2_euk"/>
    <property type="match status" value="1"/>
</dbReference>
<dbReference type="Pfam" id="PF00445">
    <property type="entry name" value="Ribonuclease_T2"/>
    <property type="match status" value="1"/>
</dbReference>
<dbReference type="GO" id="GO:0005576">
    <property type="term" value="C:extracellular region"/>
    <property type="evidence" value="ECO:0007669"/>
    <property type="project" value="TreeGrafter"/>
</dbReference>
<protein>
    <submittedName>
        <fullName evidence="5">Uncharacterized protein</fullName>
    </submittedName>
</protein>